<evidence type="ECO:0000313" key="1">
    <source>
        <dbReference type="EMBL" id="MDR8757508.1"/>
    </source>
</evidence>
<dbReference type="Gene3D" id="3.30.1540.10">
    <property type="entry name" value="formyl-coa transferase, domain 3"/>
    <property type="match status" value="1"/>
</dbReference>
<sequence length="370" mass="39226">MANQELTSGDRHGPLAGLKVVEFAGLGPGPFACMLLSDLGADVVTIAKPGTKAGDPANITGRGRTVVIADLKDSDAREDIYALLARADILVEGFRPGVMERLGFGPDTLEAINPRLIYGRVTGWGQSGPLAQSAGHDINYIALAGALHAIGPANGPPVPPLNLVGDYGGGSLYLVCGILAALHERQFSGRGQTIDAAIVDGTLSLMSTFLSFQLRGEINEQRGTNMLDGGAPFYGVYETADGKHVSVGAIEPQFFALLCESVGVSESLRSGHHDRAAWPALHEALRERFLQKSQAQWCDLLEGTDCCFAPVLSMSESGRHPHNEARHAMVNVDGVRHPAPAPRFSRTPSIIQGPAPKTVTRLADVLGRWS</sequence>
<dbReference type="PANTHER" id="PTHR48228">
    <property type="entry name" value="SUCCINYL-COA--D-CITRAMALATE COA-TRANSFERASE"/>
    <property type="match status" value="1"/>
</dbReference>
<dbReference type="RefSeq" id="WP_051974476.1">
    <property type="nucleotide sequence ID" value="NZ_CADFDQ010000040.1"/>
</dbReference>
<dbReference type="InterPro" id="IPR003673">
    <property type="entry name" value="CoA-Trfase_fam_III"/>
</dbReference>
<dbReference type="PANTHER" id="PTHR48228:SF5">
    <property type="entry name" value="ALPHA-METHYLACYL-COA RACEMASE"/>
    <property type="match status" value="1"/>
</dbReference>
<protein>
    <submittedName>
        <fullName evidence="1">Acetyl-CoA:oxalate CoA-transferase</fullName>
        <ecNumber evidence="1">2.8.3.19</ecNumber>
    </submittedName>
</protein>
<keyword evidence="1" id="KW-0808">Transferase</keyword>
<keyword evidence="2" id="KW-1185">Reference proteome</keyword>
<dbReference type="EC" id="2.8.3.19" evidence="1"/>
<comment type="caution">
    <text evidence="1">The sequence shown here is derived from an EMBL/GenBank/DDBJ whole genome shotgun (WGS) entry which is preliminary data.</text>
</comment>
<accession>A0ABU2ED45</accession>
<reference evidence="1 2" key="1">
    <citation type="submission" date="2019-06" db="EMBL/GenBank/DDBJ databases">
        <title>Evolution of Burkholderia multivorans in the lungs of Cystic Fibrosis patients.</title>
        <authorList>
            <person name="Moreira L.M."/>
        </authorList>
    </citation>
    <scope>NUCLEOTIDE SEQUENCE [LARGE SCALE GENOMIC DNA]</scope>
    <source>
        <strain evidence="1 2">VC13239</strain>
    </source>
</reference>
<organism evidence="1 2">
    <name type="scientific">Burkholderia pseudomultivorans</name>
    <dbReference type="NCBI Taxonomy" id="1207504"/>
    <lineage>
        <taxon>Bacteria</taxon>
        <taxon>Pseudomonadati</taxon>
        <taxon>Pseudomonadota</taxon>
        <taxon>Betaproteobacteria</taxon>
        <taxon>Burkholderiales</taxon>
        <taxon>Burkholderiaceae</taxon>
        <taxon>Burkholderia</taxon>
        <taxon>Burkholderia cepacia complex</taxon>
    </lineage>
</organism>
<dbReference type="InterPro" id="IPR044855">
    <property type="entry name" value="CoA-Trfase_III_dom3_sf"/>
</dbReference>
<dbReference type="GO" id="GO:0016740">
    <property type="term" value="F:transferase activity"/>
    <property type="evidence" value="ECO:0007669"/>
    <property type="project" value="UniProtKB-KW"/>
</dbReference>
<dbReference type="InterPro" id="IPR050509">
    <property type="entry name" value="CoA-transferase_III"/>
</dbReference>
<dbReference type="EMBL" id="VJSY01000063">
    <property type="protein sequence ID" value="MDR8757508.1"/>
    <property type="molecule type" value="Genomic_DNA"/>
</dbReference>
<dbReference type="InterPro" id="IPR023606">
    <property type="entry name" value="CoA-Trfase_III_dom_1_sf"/>
</dbReference>
<dbReference type="Gene3D" id="3.40.50.10540">
    <property type="entry name" value="Crotonobetainyl-coa:carnitine coa-transferase, domain 1"/>
    <property type="match status" value="1"/>
</dbReference>
<dbReference type="Pfam" id="PF02515">
    <property type="entry name" value="CoA_transf_3"/>
    <property type="match status" value="1"/>
</dbReference>
<gene>
    <name evidence="1" type="primary">yfdE_6</name>
    <name evidence="1" type="ORF">FEQ00_05962</name>
</gene>
<name>A0ABU2ED45_9BURK</name>
<proteinExistence type="predicted"/>
<dbReference type="SUPFAM" id="SSF89796">
    <property type="entry name" value="CoA-transferase family III (CaiB/BaiF)"/>
    <property type="match status" value="1"/>
</dbReference>
<evidence type="ECO:0000313" key="2">
    <source>
        <dbReference type="Proteomes" id="UP001248067"/>
    </source>
</evidence>
<dbReference type="Proteomes" id="UP001248067">
    <property type="component" value="Unassembled WGS sequence"/>
</dbReference>